<dbReference type="Gene3D" id="3.50.50.60">
    <property type="entry name" value="FAD/NAD(P)-binding domain"/>
    <property type="match status" value="1"/>
</dbReference>
<dbReference type="InterPro" id="IPR023856">
    <property type="entry name" value="Bdr"/>
</dbReference>
<dbReference type="PRINTS" id="PR00469">
    <property type="entry name" value="PNDRDTASEII"/>
</dbReference>
<accession>A0A6I2MVP2</accession>
<keyword evidence="4" id="KW-1185">Reference proteome</keyword>
<evidence type="ECO:0000256" key="1">
    <source>
        <dbReference type="ARBA" id="ARBA00022630"/>
    </source>
</evidence>
<dbReference type="InterPro" id="IPR050097">
    <property type="entry name" value="Ferredoxin-NADP_redctase_2"/>
</dbReference>
<dbReference type="PRINTS" id="PR00368">
    <property type="entry name" value="FADPNR"/>
</dbReference>
<gene>
    <name evidence="3" type="primary">ypdA</name>
    <name evidence="3" type="ORF">GJ691_16510</name>
</gene>
<evidence type="ECO:0000313" key="3">
    <source>
        <dbReference type="EMBL" id="MRX65756.1"/>
    </source>
</evidence>
<dbReference type="AlphaFoldDB" id="A0A6I2MVP2"/>
<protein>
    <submittedName>
        <fullName evidence="3">YpdA family putative bacillithiol disulfide reductase</fullName>
    </submittedName>
</protein>
<dbReference type="RefSeq" id="WP_154368907.1">
    <property type="nucleotide sequence ID" value="NZ_WKJH01000028.1"/>
</dbReference>
<dbReference type="Pfam" id="PF13738">
    <property type="entry name" value="Pyr_redox_3"/>
    <property type="match status" value="1"/>
</dbReference>
<comment type="caution">
    <text evidence="3">The sequence shown here is derived from an EMBL/GenBank/DDBJ whole genome shotgun (WGS) entry which is preliminary data.</text>
</comment>
<keyword evidence="1" id="KW-0285">Flavoprotein</keyword>
<evidence type="ECO:0000256" key="2">
    <source>
        <dbReference type="ARBA" id="ARBA00023002"/>
    </source>
</evidence>
<dbReference type="EMBL" id="WKJH01000028">
    <property type="protein sequence ID" value="MRX65756.1"/>
    <property type="molecule type" value="Genomic_DNA"/>
</dbReference>
<name>A0A6I2MVP2_9FLAO</name>
<evidence type="ECO:0000313" key="4">
    <source>
        <dbReference type="Proteomes" id="UP000443153"/>
    </source>
</evidence>
<dbReference type="OrthoDB" id="9778740at2"/>
<proteinExistence type="predicted"/>
<dbReference type="PANTHER" id="PTHR48105">
    <property type="entry name" value="THIOREDOXIN REDUCTASE 1-RELATED-RELATED"/>
    <property type="match status" value="1"/>
</dbReference>
<dbReference type="Proteomes" id="UP000443153">
    <property type="component" value="Unassembled WGS sequence"/>
</dbReference>
<organism evidence="3 4">
    <name type="scientific">Maribacter luteus</name>
    <dbReference type="NCBI Taxonomy" id="2594478"/>
    <lineage>
        <taxon>Bacteria</taxon>
        <taxon>Pseudomonadati</taxon>
        <taxon>Bacteroidota</taxon>
        <taxon>Flavobacteriia</taxon>
        <taxon>Flavobacteriales</taxon>
        <taxon>Flavobacteriaceae</taxon>
        <taxon>Maribacter</taxon>
    </lineage>
</organism>
<dbReference type="SUPFAM" id="SSF51905">
    <property type="entry name" value="FAD/NAD(P)-binding domain"/>
    <property type="match status" value="1"/>
</dbReference>
<dbReference type="GO" id="GO:0016491">
    <property type="term" value="F:oxidoreductase activity"/>
    <property type="evidence" value="ECO:0007669"/>
    <property type="project" value="UniProtKB-KW"/>
</dbReference>
<sequence length="323" mass="36299">MNHYDIVIVGGGPIGIACGLEAKKNGLNFLIIEKGPIVNSLFNYPVNMQFFSSSDLLEIDGIPFISNEAKPKRNEALEYYRRIVTSNDLNMHLFEKVDNVTKTNDGFKVRTDKKTYTSSQVIIATGFYDIPNLLGIPGEELNKVSHYYKDPHFYANQKLAVIGASNSAIDAALECYRKGSEVTLIIRQNEVGQRVKYWVRPDIINRIEEGSIKAYFNSSVQEIKPGSLIVDTPEGTIELENDFVLALTGYQPNFSFLEKLGVQLSDDEKKLPQYNKETMETNVEGLYLAGVICGGMETHKWFIENSRIHAPMIINSILAKTKN</sequence>
<keyword evidence="2" id="KW-0560">Oxidoreductase</keyword>
<reference evidence="3 4" key="1">
    <citation type="submission" date="2019-11" db="EMBL/GenBank/DDBJ databases">
        <title>Maribacter lutea sp. nov., a marine bacterium isolated from intertidal sand.</title>
        <authorList>
            <person name="Liu A."/>
        </authorList>
    </citation>
    <scope>NUCLEOTIDE SEQUENCE [LARGE SCALE GENOMIC DNA]</scope>
    <source>
        <strain evidence="3 4">RZ05</strain>
    </source>
</reference>
<dbReference type="NCBIfam" id="TIGR04018">
    <property type="entry name" value="Bthiol_YpdA"/>
    <property type="match status" value="1"/>
</dbReference>
<dbReference type="InterPro" id="IPR036188">
    <property type="entry name" value="FAD/NAD-bd_sf"/>
</dbReference>